<dbReference type="GeneID" id="70292893"/>
<dbReference type="SUPFAM" id="SSF101233">
    <property type="entry name" value="PWI domain"/>
    <property type="match status" value="1"/>
</dbReference>
<dbReference type="SMART" id="SM00311">
    <property type="entry name" value="PWI"/>
    <property type="match status" value="1"/>
</dbReference>
<dbReference type="GO" id="GO:0005681">
    <property type="term" value="C:spliceosomal complex"/>
    <property type="evidence" value="ECO:0007669"/>
    <property type="project" value="TreeGrafter"/>
</dbReference>
<dbReference type="PANTHER" id="PTHR23148:SF0">
    <property type="entry name" value="SERINE_ARGININE REPETITIVE MATRIX PROTEIN 1"/>
    <property type="match status" value="1"/>
</dbReference>
<dbReference type="PANTHER" id="PTHR23148">
    <property type="entry name" value="SERINE/ARGININE REGULATED NUCLEAR MATRIX PROTEIN"/>
    <property type="match status" value="1"/>
</dbReference>
<feature type="compositionally biased region" description="Basic and acidic residues" evidence="2">
    <location>
        <begin position="275"/>
        <end position="284"/>
    </location>
</feature>
<feature type="domain" description="PWI" evidence="3">
    <location>
        <begin position="12"/>
        <end position="111"/>
    </location>
</feature>
<name>A0A9P7ZSH5_9HYPO</name>
<dbReference type="EMBL" id="MU251246">
    <property type="protein sequence ID" value="KAG9257032.1"/>
    <property type="molecule type" value="Genomic_DNA"/>
</dbReference>
<dbReference type="Gene3D" id="1.20.1390.10">
    <property type="entry name" value="PWI domain"/>
    <property type="match status" value="1"/>
</dbReference>
<dbReference type="PROSITE" id="PS51025">
    <property type="entry name" value="PWI"/>
    <property type="match status" value="1"/>
</dbReference>
<evidence type="ECO:0000256" key="2">
    <source>
        <dbReference type="SAM" id="MobiDB-lite"/>
    </source>
</evidence>
<dbReference type="Pfam" id="PF01480">
    <property type="entry name" value="PWI"/>
    <property type="match status" value="1"/>
</dbReference>
<feature type="region of interest" description="Disordered" evidence="2">
    <location>
        <begin position="120"/>
        <end position="140"/>
    </location>
</feature>
<feature type="region of interest" description="Disordered" evidence="2">
    <location>
        <begin position="354"/>
        <end position="416"/>
    </location>
</feature>
<evidence type="ECO:0000256" key="1">
    <source>
        <dbReference type="ARBA" id="ARBA00022664"/>
    </source>
</evidence>
<feature type="compositionally biased region" description="Basic and acidic residues" evidence="2">
    <location>
        <begin position="248"/>
        <end position="263"/>
    </location>
</feature>
<reference evidence="4" key="1">
    <citation type="journal article" date="2021" name="IMA Fungus">
        <title>Genomic characterization of three marine fungi, including Emericellopsis atlantica sp. nov. with signatures of a generalist lifestyle and marine biomass degradation.</title>
        <authorList>
            <person name="Hagestad O.C."/>
            <person name="Hou L."/>
            <person name="Andersen J.H."/>
            <person name="Hansen E.H."/>
            <person name="Altermark B."/>
            <person name="Li C."/>
            <person name="Kuhnert E."/>
            <person name="Cox R.J."/>
            <person name="Crous P.W."/>
            <person name="Spatafora J.W."/>
            <person name="Lail K."/>
            <person name="Amirebrahimi M."/>
            <person name="Lipzen A."/>
            <person name="Pangilinan J."/>
            <person name="Andreopoulos W."/>
            <person name="Hayes R.D."/>
            <person name="Ng V."/>
            <person name="Grigoriev I.V."/>
            <person name="Jackson S.A."/>
            <person name="Sutton T.D.S."/>
            <person name="Dobson A.D.W."/>
            <person name="Rama T."/>
        </authorList>
    </citation>
    <scope>NUCLEOTIDE SEQUENCE</scope>
    <source>
        <strain evidence="4">TS7</strain>
    </source>
</reference>
<keyword evidence="1" id="KW-0507">mRNA processing</keyword>
<comment type="caution">
    <text evidence="4">The sequence shown here is derived from an EMBL/GenBank/DDBJ whole genome shotgun (WGS) entry which is preliminary data.</text>
</comment>
<evidence type="ECO:0000313" key="5">
    <source>
        <dbReference type="Proteomes" id="UP000887229"/>
    </source>
</evidence>
<dbReference type="RefSeq" id="XP_046120956.1">
    <property type="nucleotide sequence ID" value="XM_046261990.1"/>
</dbReference>
<protein>
    <recommendedName>
        <fullName evidence="3">PWI domain-containing protein</fullName>
    </recommendedName>
</protein>
<feature type="region of interest" description="Disordered" evidence="2">
    <location>
        <begin position="248"/>
        <end position="285"/>
    </location>
</feature>
<dbReference type="Proteomes" id="UP000887229">
    <property type="component" value="Unassembled WGS sequence"/>
</dbReference>
<organism evidence="4 5">
    <name type="scientific">Emericellopsis atlantica</name>
    <dbReference type="NCBI Taxonomy" id="2614577"/>
    <lineage>
        <taxon>Eukaryota</taxon>
        <taxon>Fungi</taxon>
        <taxon>Dikarya</taxon>
        <taxon>Ascomycota</taxon>
        <taxon>Pezizomycotina</taxon>
        <taxon>Sordariomycetes</taxon>
        <taxon>Hypocreomycetidae</taxon>
        <taxon>Hypocreales</taxon>
        <taxon>Bionectriaceae</taxon>
        <taxon>Emericellopsis</taxon>
    </lineage>
</organism>
<accession>A0A9P7ZSH5</accession>
<keyword evidence="5" id="KW-1185">Reference proteome</keyword>
<dbReference type="GO" id="GO:0003723">
    <property type="term" value="F:RNA binding"/>
    <property type="evidence" value="ECO:0007669"/>
    <property type="project" value="TreeGrafter"/>
</dbReference>
<dbReference type="GO" id="GO:0006397">
    <property type="term" value="P:mRNA processing"/>
    <property type="evidence" value="ECO:0007669"/>
    <property type="project" value="UniProtKB-KW"/>
</dbReference>
<feature type="compositionally biased region" description="Basic and acidic residues" evidence="2">
    <location>
        <begin position="359"/>
        <end position="371"/>
    </location>
</feature>
<dbReference type="InterPro" id="IPR052225">
    <property type="entry name" value="Ser/Arg_repetitive_matrix"/>
</dbReference>
<dbReference type="OrthoDB" id="163257at2759"/>
<dbReference type="InterPro" id="IPR036483">
    <property type="entry name" value="PWI_dom_sf"/>
</dbReference>
<dbReference type="GO" id="GO:0048024">
    <property type="term" value="P:regulation of mRNA splicing, via spliceosome"/>
    <property type="evidence" value="ECO:0007669"/>
    <property type="project" value="TreeGrafter"/>
</dbReference>
<evidence type="ECO:0000313" key="4">
    <source>
        <dbReference type="EMBL" id="KAG9257032.1"/>
    </source>
</evidence>
<dbReference type="InterPro" id="IPR002483">
    <property type="entry name" value="PWI_dom"/>
</dbReference>
<gene>
    <name evidence="4" type="ORF">F5Z01DRAFT_633807</name>
</gene>
<proteinExistence type="predicted"/>
<feature type="compositionally biased region" description="Basic residues" evidence="2">
    <location>
        <begin position="404"/>
        <end position="414"/>
    </location>
</feature>
<evidence type="ECO:0000259" key="3">
    <source>
        <dbReference type="PROSITE" id="PS51025"/>
    </source>
</evidence>
<sequence>MASGVDARLLKSTKFPTEFNQKVDMQKVNIHVIKKWIASRISEILGNEDDVIIELCFALIEGARNPDIKSLQIQLTGFLEKDTATFCKELWKLLLSAQSSPQGVPKELLEAKKLELMQEKADADRSVDDTRRRRDQDDRRARDFSDDVEGIVDLTEEVVAVVAALVATAPVRQMIDFVNPGIRTLATDTCRRVVVEEKVTVVADHSGAVIGSRIEGVIETWTGAAQDRSPPDHLGEVKARAVAVFREAAPKRDEPGAHGKDLDLDLGPGRGPGRRNADAEHKPEGIATAAYDDRHPHRLIDVGHRRRGADTRHLEADPPLPDAGALRHPLVLHAATRDHEAEVNVAAAAAAAGLTPATADDHHRPGDDARAARASPATNLEQRRGLGDQGERRQRRAGHDATVPRRRGHHHHHPNIVADRLMCPRVAVIHY</sequence>
<dbReference type="AlphaFoldDB" id="A0A9P7ZSH5"/>
<feature type="compositionally biased region" description="Basic and acidic residues" evidence="2">
    <location>
        <begin position="381"/>
        <end position="403"/>
    </location>
</feature>